<dbReference type="AlphaFoldDB" id="A0A859QHI4"/>
<evidence type="ECO:0000313" key="1">
    <source>
        <dbReference type="EMBL" id="QLL61150.1"/>
    </source>
</evidence>
<dbReference type="GO" id="GO:0016740">
    <property type="term" value="F:transferase activity"/>
    <property type="evidence" value="ECO:0007669"/>
    <property type="project" value="UniProtKB-KW"/>
</dbReference>
<dbReference type="EMBL" id="CP041238">
    <property type="protein sequence ID" value="QLL61150.1"/>
    <property type="molecule type" value="Genomic_DNA"/>
</dbReference>
<keyword evidence="2" id="KW-1185">Reference proteome</keyword>
<evidence type="ECO:0000313" key="2">
    <source>
        <dbReference type="Proteomes" id="UP000510721"/>
    </source>
</evidence>
<proteinExistence type="predicted"/>
<reference evidence="1 2" key="1">
    <citation type="submission" date="2019-06" db="EMBL/GenBank/DDBJ databases">
        <title>Complete genome sequence of Ensifer mexicanus ITTG R7 isolated from nodules of Acacia angustissima (Mill.) Kuntze.</title>
        <authorList>
            <person name="Rincon-Rosales R."/>
            <person name="Rogel M.A."/>
            <person name="Guerrero G."/>
            <person name="Rincon-Molina C.I."/>
            <person name="Lopez-Lopez A."/>
            <person name="Martinez-Romero E."/>
        </authorList>
    </citation>
    <scope>NUCLEOTIDE SEQUENCE [LARGE SCALE GENOMIC DNA]</scope>
    <source>
        <strain evidence="1 2">ITTG R7</strain>
    </source>
</reference>
<sequence>MTNACFTLTSLNDPLPSDRVSTQCSTAQDAEKTTVSIHTDMGAVETEWRVLDENGQNSLHQSFDWCAAWQKTHESQTLFVRGARGRRTLFILPLEIDRGRLFRTARLIGSDHSNLNTGLFADEDAMPPTELVSVLTCGVKRQLRGFADIVTLDKTPETWRGKVHPLAALPALQNADSSFQLPLLGNIERTLAQLNAKRRRRKMRISERRLAALGGYDYVVARETSEARALLDTFFQQKAARFEAHGLPDVFQDTDTRAFFHQLAKSGQAADGKLLELNALRLKDEHEGRVLAIAGLSRKGDHVICQFGSIDEEVAANSSPGELLFYRIIERLCSEGVALFDFGIGDQPYKRSWCTIETSLRDIVLPVTLRGHLAANLHRAAMLTKRMIKANKASYAFVQRLRQRRQSPLKPAAAAEEH</sequence>
<dbReference type="Pfam" id="PF13480">
    <property type="entry name" value="Acetyltransf_6"/>
    <property type="match status" value="1"/>
</dbReference>
<dbReference type="Gene3D" id="3.40.630.30">
    <property type="match status" value="1"/>
</dbReference>
<gene>
    <name evidence="1" type="ORF">FKV68_06625</name>
</gene>
<accession>A0A859QHI4</accession>
<dbReference type="SUPFAM" id="SSF55729">
    <property type="entry name" value="Acyl-CoA N-acyltransferases (Nat)"/>
    <property type="match status" value="1"/>
</dbReference>
<dbReference type="InterPro" id="IPR038740">
    <property type="entry name" value="BioF2-like_GNAT_dom"/>
</dbReference>
<organism evidence="1 2">
    <name type="scientific">Sinorhizobium mexicanum</name>
    <dbReference type="NCBI Taxonomy" id="375549"/>
    <lineage>
        <taxon>Bacteria</taxon>
        <taxon>Pseudomonadati</taxon>
        <taxon>Pseudomonadota</taxon>
        <taxon>Alphaproteobacteria</taxon>
        <taxon>Hyphomicrobiales</taxon>
        <taxon>Rhizobiaceae</taxon>
        <taxon>Sinorhizobium/Ensifer group</taxon>
        <taxon>Sinorhizobium</taxon>
    </lineage>
</organism>
<dbReference type="KEGG" id="emx:FKV68_06625"/>
<keyword evidence="1" id="KW-0808">Transferase</keyword>
<dbReference type="InterPro" id="IPR016181">
    <property type="entry name" value="Acyl_CoA_acyltransferase"/>
</dbReference>
<protein>
    <submittedName>
        <fullName evidence="1">GNAT family N-acetyltransferase</fullName>
    </submittedName>
</protein>
<dbReference type="Proteomes" id="UP000510721">
    <property type="component" value="Chromosome"/>
</dbReference>
<name>A0A859QHI4_9HYPH</name>